<dbReference type="EMBL" id="CAJNOJ010000517">
    <property type="protein sequence ID" value="CAF1474162.1"/>
    <property type="molecule type" value="Genomic_DNA"/>
</dbReference>
<evidence type="ECO:0000313" key="4">
    <source>
        <dbReference type="Proteomes" id="UP000663828"/>
    </source>
</evidence>
<dbReference type="Proteomes" id="UP000663852">
    <property type="component" value="Unassembled WGS sequence"/>
</dbReference>
<gene>
    <name evidence="3" type="ORF">EDS130_LOCUS40993</name>
    <name evidence="2" type="ORF">XAT740_LOCUS3225</name>
</gene>
<dbReference type="Gene3D" id="3.90.176.10">
    <property type="entry name" value="Toxin ADP-ribosyltransferase, Chain A, domain 1"/>
    <property type="match status" value="1"/>
</dbReference>
<dbReference type="SUPFAM" id="SSF48403">
    <property type="entry name" value="Ankyrin repeat"/>
    <property type="match status" value="1"/>
</dbReference>
<reference evidence="3" key="1">
    <citation type="submission" date="2021-02" db="EMBL/GenBank/DDBJ databases">
        <authorList>
            <person name="Nowell W R."/>
        </authorList>
    </citation>
    <scope>NUCLEOTIDE SEQUENCE</scope>
</reference>
<dbReference type="InterPro" id="IPR002110">
    <property type="entry name" value="Ankyrin_rpt"/>
</dbReference>
<dbReference type="AlphaFoldDB" id="A0A815RCT6"/>
<dbReference type="Gene3D" id="1.25.40.20">
    <property type="entry name" value="Ankyrin repeat-containing domain"/>
    <property type="match status" value="1"/>
</dbReference>
<protein>
    <recommendedName>
        <fullName evidence="6">NAD(P)(+)--arginine ADP-ribosyltransferase</fullName>
    </recommendedName>
</protein>
<accession>A0A815RCT6</accession>
<proteinExistence type="predicted"/>
<dbReference type="PROSITE" id="PS50297">
    <property type="entry name" value="ANK_REP_REGION"/>
    <property type="match status" value="1"/>
</dbReference>
<sequence length="422" mass="48065">MSFFNCTESVPTIEYHNQPNEISELYRACAAGDIEQARALLVNMPFILMNTLEPNGSTALHAASERGYVDTVRLLVHEYGVIRSRGNAEGLTAYEVAANDEVRQLFHRPQIDNPLGAVVQDAAVNAFAMFFPESRSRRPDWIHSTSGWLKVKNIESKRKKSKLIQNNRFLNVISTLNNGRISDLFPSKREIKTLRRMIDNYIKPTHRQYQLASDHLSQFEKTGNVEHLLTIYTLETPFYNEVGGPKRCYALLKPLIRNLNTLRRRHYQGTSYRGLSMTKEDLEEYEHAMEQGVVRNKKSVITLASFASTSRNIEVALFYLDAHRMEGKTSVLFTLSFPEVCDTAVALYRTSESTPNIAFFENEEEILVYPGTMFQVTAIDSTSDPSKTHVHLTNVMPEYHLGAVVLDSVKRRMEKKFIGALT</sequence>
<evidence type="ECO:0000313" key="3">
    <source>
        <dbReference type="EMBL" id="CAF1474162.1"/>
    </source>
</evidence>
<evidence type="ECO:0000256" key="1">
    <source>
        <dbReference type="PROSITE-ProRule" id="PRU00023"/>
    </source>
</evidence>
<dbReference type="Pfam" id="PF12796">
    <property type="entry name" value="Ank_2"/>
    <property type="match status" value="1"/>
</dbReference>
<evidence type="ECO:0008006" key="6">
    <source>
        <dbReference type="Google" id="ProtNLM"/>
    </source>
</evidence>
<dbReference type="PROSITE" id="PS50088">
    <property type="entry name" value="ANK_REPEAT"/>
    <property type="match status" value="1"/>
</dbReference>
<organism evidence="3 5">
    <name type="scientific">Adineta ricciae</name>
    <name type="common">Rotifer</name>
    <dbReference type="NCBI Taxonomy" id="249248"/>
    <lineage>
        <taxon>Eukaryota</taxon>
        <taxon>Metazoa</taxon>
        <taxon>Spiralia</taxon>
        <taxon>Gnathifera</taxon>
        <taxon>Rotifera</taxon>
        <taxon>Eurotatoria</taxon>
        <taxon>Bdelloidea</taxon>
        <taxon>Adinetida</taxon>
        <taxon>Adinetidae</taxon>
        <taxon>Adineta</taxon>
    </lineage>
</organism>
<feature type="repeat" description="ANK" evidence="1">
    <location>
        <begin position="55"/>
        <end position="87"/>
    </location>
</feature>
<keyword evidence="4" id="KW-1185">Reference proteome</keyword>
<dbReference type="OrthoDB" id="539213at2759"/>
<dbReference type="EMBL" id="CAJNOR010000121">
    <property type="protein sequence ID" value="CAF0806125.1"/>
    <property type="molecule type" value="Genomic_DNA"/>
</dbReference>
<evidence type="ECO:0000313" key="2">
    <source>
        <dbReference type="EMBL" id="CAF0806125.1"/>
    </source>
</evidence>
<keyword evidence="1" id="KW-0040">ANK repeat</keyword>
<comment type="caution">
    <text evidence="3">The sequence shown here is derived from an EMBL/GenBank/DDBJ whole genome shotgun (WGS) entry which is preliminary data.</text>
</comment>
<dbReference type="Proteomes" id="UP000663828">
    <property type="component" value="Unassembled WGS sequence"/>
</dbReference>
<dbReference type="SUPFAM" id="SSF56399">
    <property type="entry name" value="ADP-ribosylation"/>
    <property type="match status" value="1"/>
</dbReference>
<evidence type="ECO:0000313" key="5">
    <source>
        <dbReference type="Proteomes" id="UP000663852"/>
    </source>
</evidence>
<name>A0A815RCT6_ADIRI</name>
<dbReference type="PROSITE" id="PS51996">
    <property type="entry name" value="TR_MART"/>
    <property type="match status" value="1"/>
</dbReference>
<dbReference type="InterPro" id="IPR036770">
    <property type="entry name" value="Ankyrin_rpt-contain_sf"/>
</dbReference>